<dbReference type="SUPFAM" id="SSF53098">
    <property type="entry name" value="Ribonuclease H-like"/>
    <property type="match status" value="1"/>
</dbReference>
<keyword evidence="5" id="KW-1185">Reference proteome</keyword>
<comment type="function">
    <text evidence="1">DNA polymerase III is a complex, multichain enzyme responsible for most of the replicative synthesis in bacteria. The epsilon subunit contain the editing function and is a proofreading 3'-5' exonuclease.</text>
</comment>
<protein>
    <submittedName>
        <fullName evidence="4">DNA polymerase-3 subunit epsilon</fullName>
    </submittedName>
</protein>
<dbReference type="NCBIfam" id="TIGR00573">
    <property type="entry name" value="dnaq"/>
    <property type="match status" value="1"/>
</dbReference>
<comment type="subunit">
    <text evidence="2">DNA polymerase III contains a core (composed of alpha, epsilon and theta chains) that associates with a tau subunit. This core dimerizes to form the POLIII' complex. PolIII' associates with the gamma complex (composed of gamma, delta, delta', psi and chi chains) and with the beta chain to form the complete DNA polymerase III complex.</text>
</comment>
<evidence type="ECO:0000313" key="5">
    <source>
        <dbReference type="Proteomes" id="UP000256429"/>
    </source>
</evidence>
<dbReference type="InterPro" id="IPR035901">
    <property type="entry name" value="GIY-YIG_endonuc_sf"/>
</dbReference>
<organism evidence="4 5">
    <name type="scientific">Lutibacter oceani</name>
    <dbReference type="NCBI Taxonomy" id="1853311"/>
    <lineage>
        <taxon>Bacteria</taxon>
        <taxon>Pseudomonadati</taxon>
        <taxon>Bacteroidota</taxon>
        <taxon>Flavobacteriia</taxon>
        <taxon>Flavobacteriales</taxon>
        <taxon>Flavobacteriaceae</taxon>
        <taxon>Lutibacter</taxon>
    </lineage>
</organism>
<dbReference type="GO" id="GO:0003677">
    <property type="term" value="F:DNA binding"/>
    <property type="evidence" value="ECO:0007669"/>
    <property type="project" value="InterPro"/>
</dbReference>
<evidence type="ECO:0000313" key="4">
    <source>
        <dbReference type="EMBL" id="REE81864.1"/>
    </source>
</evidence>
<dbReference type="GO" id="GO:0008408">
    <property type="term" value="F:3'-5' exonuclease activity"/>
    <property type="evidence" value="ECO:0007669"/>
    <property type="project" value="TreeGrafter"/>
</dbReference>
<dbReference type="CDD" id="cd06127">
    <property type="entry name" value="DEDDh"/>
    <property type="match status" value="1"/>
</dbReference>
<dbReference type="InterPro" id="IPR012337">
    <property type="entry name" value="RNaseH-like_sf"/>
</dbReference>
<dbReference type="EMBL" id="QTTQ01000010">
    <property type="protein sequence ID" value="REE81864.1"/>
    <property type="molecule type" value="Genomic_DNA"/>
</dbReference>
<dbReference type="GO" id="GO:0045004">
    <property type="term" value="P:DNA replication proofreading"/>
    <property type="evidence" value="ECO:0007669"/>
    <property type="project" value="TreeGrafter"/>
</dbReference>
<dbReference type="PANTHER" id="PTHR30231:SF41">
    <property type="entry name" value="DNA POLYMERASE III SUBUNIT EPSILON"/>
    <property type="match status" value="1"/>
</dbReference>
<name>A0A3D9RWB2_9FLAO</name>
<comment type="caution">
    <text evidence="4">The sequence shown here is derived from an EMBL/GenBank/DDBJ whole genome shotgun (WGS) entry which is preliminary data.</text>
</comment>
<dbReference type="OrthoDB" id="9803913at2"/>
<dbReference type="Gene3D" id="3.30.420.10">
    <property type="entry name" value="Ribonuclease H-like superfamily/Ribonuclease H"/>
    <property type="match status" value="1"/>
</dbReference>
<dbReference type="InterPro" id="IPR013520">
    <property type="entry name" value="Ribonucl_H"/>
</dbReference>
<evidence type="ECO:0000259" key="3">
    <source>
        <dbReference type="PROSITE" id="PS50164"/>
    </source>
</evidence>
<dbReference type="Pfam" id="PF00929">
    <property type="entry name" value="RNase_T"/>
    <property type="match status" value="1"/>
</dbReference>
<feature type="domain" description="GIY-YIG" evidence="3">
    <location>
        <begin position="195"/>
        <end position="271"/>
    </location>
</feature>
<dbReference type="AlphaFoldDB" id="A0A3D9RWB2"/>
<evidence type="ECO:0000256" key="1">
    <source>
        <dbReference type="ARBA" id="ARBA00025483"/>
    </source>
</evidence>
<dbReference type="PANTHER" id="PTHR30231">
    <property type="entry name" value="DNA POLYMERASE III SUBUNIT EPSILON"/>
    <property type="match status" value="1"/>
</dbReference>
<dbReference type="InterPro" id="IPR000305">
    <property type="entry name" value="GIY-YIG_endonuc"/>
</dbReference>
<accession>A0A3D9RWB2</accession>
<sequence>MYAILDIETTGGKFDEEGITEIAIYKFDGNQIVDQFISLVNPEKDIQPFVVNLTGINNGMLKNAPKFYEVAKRIIEITTDCVLVAHNANFDNRILTTEFRRLGYDFERKTLCTVELSQKLIPEENSYKLGKLCRSLGIPVSSRHRADGDAIATTQLFKLLLNKDVDKEIVKQAIKTDNGRKLAPKLLTILDELPTSTGLFYVYNTEKTIMYIGKGRNIKKTVNQLFLRTSKKAKTIQNSVVSVSYEITGNELIAQLKFVQEVNSIKPKFNFKQRPNFAKIEFSNQNLLIIDKGRTIGEKSVLLIENTEFKGFCYTELSYQINNIDVLRKLISPMENSINNRSIIKKYLQKNNVEKLIRF</sequence>
<dbReference type="SMART" id="SM00479">
    <property type="entry name" value="EXOIII"/>
    <property type="match status" value="1"/>
</dbReference>
<dbReference type="Proteomes" id="UP000256429">
    <property type="component" value="Unassembled WGS sequence"/>
</dbReference>
<dbReference type="FunFam" id="3.30.420.10:FF:000045">
    <property type="entry name" value="3'-5' exonuclease DinG"/>
    <property type="match status" value="1"/>
</dbReference>
<gene>
    <name evidence="4" type="ORF">BX611_1404</name>
</gene>
<dbReference type="InterPro" id="IPR036397">
    <property type="entry name" value="RNaseH_sf"/>
</dbReference>
<dbReference type="Gene3D" id="3.40.1440.10">
    <property type="entry name" value="GIY-YIG endonuclease"/>
    <property type="match status" value="1"/>
</dbReference>
<dbReference type="RefSeq" id="WP_115880463.1">
    <property type="nucleotide sequence ID" value="NZ_QTTQ01000010.1"/>
</dbReference>
<dbReference type="PROSITE" id="PS50164">
    <property type="entry name" value="GIY_YIG"/>
    <property type="match status" value="1"/>
</dbReference>
<evidence type="ECO:0000256" key="2">
    <source>
        <dbReference type="ARBA" id="ARBA00026073"/>
    </source>
</evidence>
<reference evidence="4 5" key="1">
    <citation type="submission" date="2018-08" db="EMBL/GenBank/DDBJ databases">
        <title>Genomic Encyclopedia of Type Strains, Phase III (KMG-III): the genomes of soil and plant-associated and newly described type strains.</title>
        <authorList>
            <person name="Whitman W."/>
        </authorList>
    </citation>
    <scope>NUCLEOTIDE SEQUENCE [LARGE SCALE GENOMIC DNA]</scope>
    <source>
        <strain evidence="4 5">325-5</strain>
    </source>
</reference>
<dbReference type="GO" id="GO:0005829">
    <property type="term" value="C:cytosol"/>
    <property type="evidence" value="ECO:0007669"/>
    <property type="project" value="TreeGrafter"/>
</dbReference>
<dbReference type="InterPro" id="IPR006054">
    <property type="entry name" value="DnaQ"/>
</dbReference>
<dbReference type="GO" id="GO:0003887">
    <property type="term" value="F:DNA-directed DNA polymerase activity"/>
    <property type="evidence" value="ECO:0007669"/>
    <property type="project" value="InterPro"/>
</dbReference>
<proteinExistence type="predicted"/>